<dbReference type="AlphaFoldDB" id="A0A2V2YNF8"/>
<organism evidence="1 2">
    <name type="scientific">Paenibacillus cellulosilyticus</name>
    <dbReference type="NCBI Taxonomy" id="375489"/>
    <lineage>
        <taxon>Bacteria</taxon>
        <taxon>Bacillati</taxon>
        <taxon>Bacillota</taxon>
        <taxon>Bacilli</taxon>
        <taxon>Bacillales</taxon>
        <taxon>Paenibacillaceae</taxon>
        <taxon>Paenibacillus</taxon>
    </lineage>
</organism>
<sequence length="91" mass="10685">MKLEDALFNWLQIERVAQARPDDEAALDTRDFFLQVLREDHGINRVRVTSEDATMVYVRIEKEEGGTKLFFFDREAADQLVNDVYNDRCQS</sequence>
<gene>
    <name evidence="1" type="ORF">DFQ01_12746</name>
</gene>
<protein>
    <submittedName>
        <fullName evidence="1">Uncharacterized protein</fullName>
    </submittedName>
</protein>
<accession>A0A2V2YNF8</accession>
<dbReference type="EMBL" id="QGTQ01000027">
    <property type="protein sequence ID" value="PWV95442.1"/>
    <property type="molecule type" value="Genomic_DNA"/>
</dbReference>
<dbReference type="RefSeq" id="WP_110046460.1">
    <property type="nucleotide sequence ID" value="NZ_CP054609.1"/>
</dbReference>
<evidence type="ECO:0000313" key="2">
    <source>
        <dbReference type="Proteomes" id="UP000246635"/>
    </source>
</evidence>
<dbReference type="Proteomes" id="UP000246635">
    <property type="component" value="Unassembled WGS sequence"/>
</dbReference>
<evidence type="ECO:0000313" key="1">
    <source>
        <dbReference type="EMBL" id="PWV95442.1"/>
    </source>
</evidence>
<reference evidence="1 2" key="1">
    <citation type="submission" date="2018-05" db="EMBL/GenBank/DDBJ databases">
        <title>Genomic Encyclopedia of Type Strains, Phase III (KMG-III): the genomes of soil and plant-associated and newly described type strains.</title>
        <authorList>
            <person name="Whitman W."/>
        </authorList>
    </citation>
    <scope>NUCLEOTIDE SEQUENCE [LARGE SCALE GENOMIC DNA]</scope>
    <source>
        <strain evidence="1 2">CECT 5696</strain>
    </source>
</reference>
<comment type="caution">
    <text evidence="1">The sequence shown here is derived from an EMBL/GenBank/DDBJ whole genome shotgun (WGS) entry which is preliminary data.</text>
</comment>
<proteinExistence type="predicted"/>
<name>A0A2V2YNF8_9BACL</name>
<dbReference type="OrthoDB" id="2692034at2"/>
<keyword evidence="2" id="KW-1185">Reference proteome</keyword>